<evidence type="ECO:0000313" key="1">
    <source>
        <dbReference type="EMBL" id="MBW3130947.1"/>
    </source>
</evidence>
<proteinExistence type="predicted"/>
<comment type="caution">
    <text evidence="1">The sequence shown here is derived from an EMBL/GenBank/DDBJ whole genome shotgun (WGS) entry which is preliminary data.</text>
</comment>
<dbReference type="Proteomes" id="UP000826188">
    <property type="component" value="Unassembled WGS sequence"/>
</dbReference>
<sequence>MTDDPAFLPLPNLQPLLRDSLLTKRFSQRSLLLANAAGVLPQLHELVRLERATPTSNARSEQYQAQQQRILTRLLLLSTTIASVAAELDCEGERADQVASYLTEHTSRREQRLTVLSIAVGAASGIATTVLEGRTGQYAFGIGGGLATAVLGVLTLTSNPTVLFTHPRNLLADIWREAPQSSAYPPAVWYVLTEPAFSNQGQSSLAHNARRRWQHYGQLERPDSRKGRAQLELLFGGGGHYDANALHLRADMLNELQASVRLIDQDLRGLLQELTPPGQ</sequence>
<accession>A0ABS6X538</accession>
<evidence type="ECO:0000313" key="2">
    <source>
        <dbReference type="Proteomes" id="UP000826188"/>
    </source>
</evidence>
<protein>
    <submittedName>
        <fullName evidence="1">Uncharacterized protein</fullName>
    </submittedName>
</protein>
<organism evidence="1 2">
    <name type="scientific">Hymenobacter profundi</name>
    <dbReference type="NCBI Taxonomy" id="1982110"/>
    <lineage>
        <taxon>Bacteria</taxon>
        <taxon>Pseudomonadati</taxon>
        <taxon>Bacteroidota</taxon>
        <taxon>Cytophagia</taxon>
        <taxon>Cytophagales</taxon>
        <taxon>Hymenobacteraceae</taxon>
        <taxon>Hymenobacter</taxon>
    </lineage>
</organism>
<keyword evidence="2" id="KW-1185">Reference proteome</keyword>
<dbReference type="EMBL" id="JAHWGL010000140">
    <property type="protein sequence ID" value="MBW3130947.1"/>
    <property type="molecule type" value="Genomic_DNA"/>
</dbReference>
<name>A0ABS6X538_9BACT</name>
<gene>
    <name evidence="1" type="ORF">KYK14_20480</name>
</gene>
<reference evidence="1 2" key="1">
    <citation type="submission" date="2021-07" db="EMBL/GenBank/DDBJ databases">
        <title>Hymenobacter profundi sp. nov., isolated from deep-sea water.</title>
        <authorList>
            <person name="Kim M.K."/>
        </authorList>
    </citation>
    <scope>NUCLEOTIDE SEQUENCE [LARGE SCALE GENOMIC DNA]</scope>
    <source>
        <strain evidence="1 2">M2</strain>
    </source>
</reference>